<evidence type="ECO:0000313" key="2">
    <source>
        <dbReference type="EMBL" id="STX32143.1"/>
    </source>
</evidence>
<evidence type="ECO:0000313" key="4">
    <source>
        <dbReference type="Proteomes" id="UP000255066"/>
    </source>
</evidence>
<organism evidence="2 4">
    <name type="scientific">Legionella birminghamensis</name>
    <dbReference type="NCBI Taxonomy" id="28083"/>
    <lineage>
        <taxon>Bacteria</taxon>
        <taxon>Pseudomonadati</taxon>
        <taxon>Pseudomonadota</taxon>
        <taxon>Gammaproteobacteria</taxon>
        <taxon>Legionellales</taxon>
        <taxon>Legionellaceae</taxon>
        <taxon>Legionella</taxon>
    </lineage>
</organism>
<keyword evidence="3" id="KW-1185">Reference proteome</keyword>
<gene>
    <name evidence="1" type="ORF">Lbir_1323</name>
    <name evidence="2" type="ORF">NCTC12437_01922</name>
</gene>
<dbReference type="AlphaFoldDB" id="A0A378IAS5"/>
<evidence type="ECO:0000313" key="1">
    <source>
        <dbReference type="EMBL" id="KTC72548.1"/>
    </source>
</evidence>
<dbReference type="Proteomes" id="UP000054735">
    <property type="component" value="Unassembled WGS sequence"/>
</dbReference>
<name>A0A378IAS5_9GAMM</name>
<accession>A0A378IAS5</accession>
<evidence type="ECO:0000313" key="3">
    <source>
        <dbReference type="Proteomes" id="UP000054735"/>
    </source>
</evidence>
<proteinExistence type="predicted"/>
<sequence length="56" mass="6391">MALDAFDTNNPTAQQAAKVYRAYLNSTGFLQLGLPNSQTYLFEDEKLQIQSHRHSF</sequence>
<reference evidence="2 4" key="2">
    <citation type="submission" date="2018-06" db="EMBL/GenBank/DDBJ databases">
        <authorList>
            <consortium name="Pathogen Informatics"/>
            <person name="Doyle S."/>
        </authorList>
    </citation>
    <scope>NUCLEOTIDE SEQUENCE [LARGE SCALE GENOMIC DNA]</scope>
    <source>
        <strain evidence="2 4">NCTC12437</strain>
    </source>
</reference>
<protein>
    <submittedName>
        <fullName evidence="2">Uncharacterized protein</fullName>
    </submittedName>
</protein>
<dbReference type="RefSeq" id="WP_157062387.1">
    <property type="nucleotide sequence ID" value="NZ_CAAAHV010000046.1"/>
</dbReference>
<dbReference type="EMBL" id="LNXT01000015">
    <property type="protein sequence ID" value="KTC72548.1"/>
    <property type="molecule type" value="Genomic_DNA"/>
</dbReference>
<dbReference type="STRING" id="28083.Lbir_1323"/>
<reference evidence="1 3" key="1">
    <citation type="submission" date="2015-11" db="EMBL/GenBank/DDBJ databases">
        <title>Genomic analysis of 38 Legionella species identifies large and diverse effector repertoires.</title>
        <authorList>
            <person name="Burstein D."/>
            <person name="Amaro F."/>
            <person name="Zusman T."/>
            <person name="Lifshitz Z."/>
            <person name="Cohen O."/>
            <person name="Gilbert J.A."/>
            <person name="Pupko T."/>
            <person name="Shuman H.A."/>
            <person name="Segal G."/>
        </authorList>
    </citation>
    <scope>NUCLEOTIDE SEQUENCE [LARGE SCALE GENOMIC DNA]</scope>
    <source>
        <strain evidence="1 3">CDC#1407-AL-14</strain>
    </source>
</reference>
<dbReference type="Proteomes" id="UP000255066">
    <property type="component" value="Unassembled WGS sequence"/>
</dbReference>
<dbReference type="EMBL" id="UGNW01000001">
    <property type="protein sequence ID" value="STX32143.1"/>
    <property type="molecule type" value="Genomic_DNA"/>
</dbReference>